<gene>
    <name evidence="1" type="ORF">WNY77_10970</name>
</gene>
<dbReference type="RefSeq" id="WP_033185035.1">
    <property type="nucleotide sequence ID" value="NZ_JBBMQS010000005.1"/>
</dbReference>
<protein>
    <submittedName>
        <fullName evidence="1">Uncharacterized protein</fullName>
    </submittedName>
</protein>
<keyword evidence="2" id="KW-1185">Reference proteome</keyword>
<sequence>MNQAVQIQDGFEILDDIMVIKLIVSGLIMHCHVRGIAIGDMDEFYQANQFDLEEIISELVENEQWDENGVIHINAKSMEA</sequence>
<organism evidence="1 2">
    <name type="scientific">Paraglaciecola mesophila</name>
    <dbReference type="NCBI Taxonomy" id="197222"/>
    <lineage>
        <taxon>Bacteria</taxon>
        <taxon>Pseudomonadati</taxon>
        <taxon>Pseudomonadota</taxon>
        <taxon>Gammaproteobacteria</taxon>
        <taxon>Alteromonadales</taxon>
        <taxon>Alteromonadaceae</taxon>
        <taxon>Paraglaciecola</taxon>
    </lineage>
</organism>
<dbReference type="Gene3D" id="3.30.160.140">
    <property type="entry name" value="Shew3726-like"/>
    <property type="match status" value="1"/>
</dbReference>
<dbReference type="SUPFAM" id="SSF160272">
    <property type="entry name" value="Shew3726-like"/>
    <property type="match status" value="1"/>
</dbReference>
<name>A0ABU9SWQ5_9ALTE</name>
<dbReference type="InterPro" id="IPR036692">
    <property type="entry name" value="Shew3726-like_sf"/>
</dbReference>
<evidence type="ECO:0000313" key="1">
    <source>
        <dbReference type="EMBL" id="MEM5497916.1"/>
    </source>
</evidence>
<reference evidence="1 2" key="1">
    <citation type="submission" date="2024-03" db="EMBL/GenBank/DDBJ databases">
        <title>Community enrichment and isolation of bacterial strains for fucoidan degradation.</title>
        <authorList>
            <person name="Sichert A."/>
        </authorList>
    </citation>
    <scope>NUCLEOTIDE SEQUENCE [LARGE SCALE GENOMIC DNA]</scope>
    <source>
        <strain evidence="1 2">AS12</strain>
    </source>
</reference>
<dbReference type="Proteomes" id="UP001461163">
    <property type="component" value="Unassembled WGS sequence"/>
</dbReference>
<dbReference type="EMBL" id="JBBMQS010000005">
    <property type="protein sequence ID" value="MEM5497916.1"/>
    <property type="molecule type" value="Genomic_DNA"/>
</dbReference>
<accession>A0ABU9SWQ5</accession>
<evidence type="ECO:0000313" key="2">
    <source>
        <dbReference type="Proteomes" id="UP001461163"/>
    </source>
</evidence>
<comment type="caution">
    <text evidence="1">The sequence shown here is derived from an EMBL/GenBank/DDBJ whole genome shotgun (WGS) entry which is preliminary data.</text>
</comment>
<proteinExistence type="predicted"/>